<dbReference type="SMART" id="SM00052">
    <property type="entry name" value="EAL"/>
    <property type="match status" value="1"/>
</dbReference>
<evidence type="ECO:0000313" key="2">
    <source>
        <dbReference type="EMBL" id="MCL6730377.1"/>
    </source>
</evidence>
<dbReference type="InterPro" id="IPR050706">
    <property type="entry name" value="Cyclic-di-GMP_PDE-like"/>
</dbReference>
<dbReference type="RefSeq" id="WP_249831865.1">
    <property type="nucleotide sequence ID" value="NZ_JAMGBE010000003.1"/>
</dbReference>
<reference evidence="2" key="1">
    <citation type="submission" date="2022-05" db="EMBL/GenBank/DDBJ databases">
        <authorList>
            <person name="Jo J.-H."/>
            <person name="Im W.-T."/>
        </authorList>
    </citation>
    <scope>NUCLEOTIDE SEQUENCE</scope>
    <source>
        <strain evidence="2">SE220</strain>
    </source>
</reference>
<protein>
    <submittedName>
        <fullName evidence="2">EAL domain-containing protein</fullName>
    </submittedName>
</protein>
<proteinExistence type="predicted"/>
<accession>A0ABT0S3L1</accession>
<organism evidence="2 3">
    <name type="scientific">Sphingomonas hankyongi</name>
    <dbReference type="NCBI Taxonomy" id="2908209"/>
    <lineage>
        <taxon>Bacteria</taxon>
        <taxon>Pseudomonadati</taxon>
        <taxon>Pseudomonadota</taxon>
        <taxon>Alphaproteobacteria</taxon>
        <taxon>Sphingomonadales</taxon>
        <taxon>Sphingomonadaceae</taxon>
        <taxon>Sphingomonas</taxon>
    </lineage>
</organism>
<comment type="caution">
    <text evidence="2">The sequence shown here is derived from an EMBL/GenBank/DDBJ whole genome shotgun (WGS) entry which is preliminary data.</text>
</comment>
<gene>
    <name evidence="2" type="ORF">LZ538_09975</name>
</gene>
<evidence type="ECO:0000259" key="1">
    <source>
        <dbReference type="PROSITE" id="PS50883"/>
    </source>
</evidence>
<dbReference type="CDD" id="cd01948">
    <property type="entry name" value="EAL"/>
    <property type="match status" value="1"/>
</dbReference>
<dbReference type="InterPro" id="IPR035919">
    <property type="entry name" value="EAL_sf"/>
</dbReference>
<keyword evidence="3" id="KW-1185">Reference proteome</keyword>
<dbReference type="Proteomes" id="UP001165342">
    <property type="component" value="Unassembled WGS sequence"/>
</dbReference>
<dbReference type="PANTHER" id="PTHR33121:SF70">
    <property type="entry name" value="SIGNALING PROTEIN YKOW"/>
    <property type="match status" value="1"/>
</dbReference>
<dbReference type="PROSITE" id="PS50883">
    <property type="entry name" value="EAL"/>
    <property type="match status" value="1"/>
</dbReference>
<sequence>MPAPALPTNDPLLESMIAHEQIDVLYQPVIEPATGRITGAEALARSAIADSATSLFSRAAASRLDERLSRLVQRKALRRAAAWEGPLSGLGVSINLLPREIIRDDYDSWLLEEIAIAGIASSRVTIEITESALVTDHEAASEHLARLRDAGVTVAVDDFGSGYASFSYLTNLPIDVLKIDRGLVSAIVEREPDRLVVRTLINLAHELGLKVLVEGVESTPQLVLLSEWGCDLYQGFLGAGALTEDELARFVGAAHAEAA</sequence>
<feature type="domain" description="EAL" evidence="1">
    <location>
        <begin position="6"/>
        <end position="255"/>
    </location>
</feature>
<dbReference type="SUPFAM" id="SSF141868">
    <property type="entry name" value="EAL domain-like"/>
    <property type="match status" value="1"/>
</dbReference>
<dbReference type="PANTHER" id="PTHR33121">
    <property type="entry name" value="CYCLIC DI-GMP PHOSPHODIESTERASE PDEF"/>
    <property type="match status" value="1"/>
</dbReference>
<evidence type="ECO:0000313" key="3">
    <source>
        <dbReference type="Proteomes" id="UP001165342"/>
    </source>
</evidence>
<dbReference type="InterPro" id="IPR001633">
    <property type="entry name" value="EAL_dom"/>
</dbReference>
<dbReference type="Pfam" id="PF00563">
    <property type="entry name" value="EAL"/>
    <property type="match status" value="1"/>
</dbReference>
<dbReference type="EMBL" id="JAMGBE010000003">
    <property type="protein sequence ID" value="MCL6730377.1"/>
    <property type="molecule type" value="Genomic_DNA"/>
</dbReference>
<name>A0ABT0S3L1_9SPHN</name>
<dbReference type="Gene3D" id="3.20.20.450">
    <property type="entry name" value="EAL domain"/>
    <property type="match status" value="1"/>
</dbReference>